<accession>A0ABW3G241</accession>
<name>A0ABW3G241_9PSEU</name>
<evidence type="ECO:0000313" key="2">
    <source>
        <dbReference type="Proteomes" id="UP001597018"/>
    </source>
</evidence>
<proteinExistence type="predicted"/>
<dbReference type="Proteomes" id="UP001597018">
    <property type="component" value="Unassembled WGS sequence"/>
</dbReference>
<protein>
    <submittedName>
        <fullName evidence="1">Uncharacterized protein</fullName>
    </submittedName>
</protein>
<gene>
    <name evidence="1" type="ORF">ACFQ16_23650</name>
</gene>
<dbReference type="EMBL" id="JBHTIW010000024">
    <property type="protein sequence ID" value="MFD0922752.1"/>
    <property type="molecule type" value="Genomic_DNA"/>
</dbReference>
<sequence length="255" mass="26906">MWAVGSTAKGGGSAVHWDGEEWKQVGLAAPGGGDPRPVALKAFGPRDVWAVGGLWGQRGMAQHWDGAQWTDVPVPQEASAPWTLQDVDGTAPDDVWSVGYVSEPYHAVALHWDGRTWQDVPVPDGSGKPGDPEELTDVLAAAPNDVWVGGQFGPRSTPTPFTAHWDGAQWTVVGLGSRTGTVDQLVRVDGQVQLFGTSSDGKPFALRHDGTAWRDVPAPAGNVYSATVQDGGDVLGVGASGAPGYERPYASTYRR</sequence>
<comment type="caution">
    <text evidence="1">The sequence shown here is derived from an EMBL/GenBank/DDBJ whole genome shotgun (WGS) entry which is preliminary data.</text>
</comment>
<reference evidence="2" key="1">
    <citation type="journal article" date="2019" name="Int. J. Syst. Evol. Microbiol.">
        <title>The Global Catalogue of Microorganisms (GCM) 10K type strain sequencing project: providing services to taxonomists for standard genome sequencing and annotation.</title>
        <authorList>
            <consortium name="The Broad Institute Genomics Platform"/>
            <consortium name="The Broad Institute Genome Sequencing Center for Infectious Disease"/>
            <person name="Wu L."/>
            <person name="Ma J."/>
        </authorList>
    </citation>
    <scope>NUCLEOTIDE SEQUENCE [LARGE SCALE GENOMIC DNA]</scope>
    <source>
        <strain evidence="2">CCUG 56401</strain>
    </source>
</reference>
<dbReference type="RefSeq" id="WP_263247565.1">
    <property type="nucleotide sequence ID" value="NZ_BAABLT010000038.1"/>
</dbReference>
<evidence type="ECO:0000313" key="1">
    <source>
        <dbReference type="EMBL" id="MFD0922752.1"/>
    </source>
</evidence>
<keyword evidence="2" id="KW-1185">Reference proteome</keyword>
<organism evidence="1 2">
    <name type="scientific">Saccharopolyspora rosea</name>
    <dbReference type="NCBI Taxonomy" id="524884"/>
    <lineage>
        <taxon>Bacteria</taxon>
        <taxon>Bacillati</taxon>
        <taxon>Actinomycetota</taxon>
        <taxon>Actinomycetes</taxon>
        <taxon>Pseudonocardiales</taxon>
        <taxon>Pseudonocardiaceae</taxon>
        <taxon>Saccharopolyspora</taxon>
    </lineage>
</organism>